<proteinExistence type="inferred from homology"/>
<keyword evidence="14" id="KW-0997">Cell inner membrane</keyword>
<evidence type="ECO:0000256" key="9">
    <source>
        <dbReference type="ARBA" id="ARBA00023065"/>
    </source>
</evidence>
<feature type="transmembrane region" description="Helical" evidence="14">
    <location>
        <begin position="325"/>
        <end position="350"/>
    </location>
</feature>
<accession>A0A286DE92</accession>
<dbReference type="Proteomes" id="UP000219374">
    <property type="component" value="Unassembled WGS sequence"/>
</dbReference>
<dbReference type="InterPro" id="IPR018212">
    <property type="entry name" value="Na/solute_symporter_CS"/>
</dbReference>
<evidence type="ECO:0000256" key="7">
    <source>
        <dbReference type="ARBA" id="ARBA00022989"/>
    </source>
</evidence>
<keyword evidence="8 14" id="KW-0915">Sodium</keyword>
<dbReference type="InterPro" id="IPR050277">
    <property type="entry name" value="Sodium:Solute_Symporter"/>
</dbReference>
<keyword evidence="10 14" id="KW-0472">Membrane</keyword>
<dbReference type="RefSeq" id="WP_097123366.1">
    <property type="nucleotide sequence ID" value="NZ_OCND01000011.1"/>
</dbReference>
<dbReference type="InterPro" id="IPR011851">
    <property type="entry name" value="Na/Pro_symporter"/>
</dbReference>
<evidence type="ECO:0000313" key="15">
    <source>
        <dbReference type="EMBL" id="SOD56964.1"/>
    </source>
</evidence>
<dbReference type="PANTHER" id="PTHR48086">
    <property type="entry name" value="SODIUM/PROLINE SYMPORTER-RELATED"/>
    <property type="match status" value="1"/>
</dbReference>
<feature type="transmembrane region" description="Helical" evidence="14">
    <location>
        <begin position="275"/>
        <end position="296"/>
    </location>
</feature>
<feature type="transmembrane region" description="Helical" evidence="14">
    <location>
        <begin position="124"/>
        <end position="148"/>
    </location>
</feature>
<dbReference type="InterPro" id="IPR001734">
    <property type="entry name" value="Na/solute_symporter"/>
</dbReference>
<feature type="transmembrane region" description="Helical" evidence="14">
    <location>
        <begin position="66"/>
        <end position="88"/>
    </location>
</feature>
<evidence type="ECO:0000256" key="6">
    <source>
        <dbReference type="ARBA" id="ARBA00022847"/>
    </source>
</evidence>
<reference evidence="15 16" key="1">
    <citation type="submission" date="2017-09" db="EMBL/GenBank/DDBJ databases">
        <authorList>
            <person name="Ehlers B."/>
            <person name="Leendertz F.H."/>
        </authorList>
    </citation>
    <scope>NUCLEOTIDE SEQUENCE [LARGE SCALE GENOMIC DNA]</scope>
    <source>
        <strain evidence="15 16">CGMCC 1.10978</strain>
    </source>
</reference>
<comment type="similarity">
    <text evidence="2 13">Belongs to the sodium:solute symporter (SSF) (TC 2.A.21) family.</text>
</comment>
<evidence type="ECO:0000256" key="14">
    <source>
        <dbReference type="RuleBase" id="RU366012"/>
    </source>
</evidence>
<feature type="transmembrane region" description="Helical" evidence="14">
    <location>
        <begin position="403"/>
        <end position="422"/>
    </location>
</feature>
<dbReference type="GO" id="GO:0015824">
    <property type="term" value="P:proline transport"/>
    <property type="evidence" value="ECO:0007669"/>
    <property type="project" value="UniProtKB-UniRule"/>
</dbReference>
<dbReference type="AlphaFoldDB" id="A0A286DE92"/>
<feature type="transmembrane region" description="Helical" evidence="14">
    <location>
        <begin position="227"/>
        <end position="249"/>
    </location>
</feature>
<dbReference type="GO" id="GO:0005298">
    <property type="term" value="F:proline:sodium symporter activity"/>
    <property type="evidence" value="ECO:0007669"/>
    <property type="project" value="UniProtKB-UniRule"/>
</dbReference>
<evidence type="ECO:0000256" key="5">
    <source>
        <dbReference type="ARBA" id="ARBA00022692"/>
    </source>
</evidence>
<keyword evidence="4" id="KW-1003">Cell membrane</keyword>
<comment type="subcellular location">
    <subcellularLocation>
        <location evidence="14">Cell inner membrane</location>
        <topology evidence="14">Multi-pass membrane protein</topology>
    </subcellularLocation>
    <subcellularLocation>
        <location evidence="1">Cell membrane</location>
        <topology evidence="1">Multi-pass membrane protein</topology>
    </subcellularLocation>
</comment>
<name>A0A286DE92_9GAMM</name>
<dbReference type="PROSITE" id="PS50283">
    <property type="entry name" value="NA_SOLUT_SYMP_3"/>
    <property type="match status" value="1"/>
</dbReference>
<evidence type="ECO:0000256" key="3">
    <source>
        <dbReference type="ARBA" id="ARBA00022448"/>
    </source>
</evidence>
<keyword evidence="9 14" id="KW-0406">Ion transport</keyword>
<keyword evidence="7 14" id="KW-1133">Transmembrane helix</keyword>
<comment type="catalytic activity">
    <reaction evidence="12">
        <text>L-proline(in) + Na(+)(in) = L-proline(out) + Na(+)(out)</text>
        <dbReference type="Rhea" id="RHEA:28967"/>
        <dbReference type="ChEBI" id="CHEBI:29101"/>
        <dbReference type="ChEBI" id="CHEBI:60039"/>
    </reaction>
</comment>
<evidence type="ECO:0000256" key="11">
    <source>
        <dbReference type="ARBA" id="ARBA00023201"/>
    </source>
</evidence>
<evidence type="ECO:0000256" key="4">
    <source>
        <dbReference type="ARBA" id="ARBA00022475"/>
    </source>
</evidence>
<protein>
    <recommendedName>
        <fullName evidence="14">Sodium/proline symporter</fullName>
    </recommendedName>
    <alternativeName>
        <fullName evidence="14">Proline permease</fullName>
    </alternativeName>
</protein>
<feature type="transmembrane region" description="Helical" evidence="14">
    <location>
        <begin position="371"/>
        <end position="391"/>
    </location>
</feature>
<dbReference type="NCBIfam" id="TIGR02121">
    <property type="entry name" value="Na_Pro_sym"/>
    <property type="match status" value="1"/>
</dbReference>
<dbReference type="PANTHER" id="PTHR48086:SF3">
    <property type="entry name" value="SODIUM_PROLINE SYMPORTER"/>
    <property type="match status" value="1"/>
</dbReference>
<keyword evidence="6 14" id="KW-0769">Symport</keyword>
<comment type="function">
    <text evidence="14">Catalyzes the sodium-dependent uptake of extracellular L-proline.</text>
</comment>
<dbReference type="GO" id="GO:0005886">
    <property type="term" value="C:plasma membrane"/>
    <property type="evidence" value="ECO:0007669"/>
    <property type="project" value="UniProtKB-SubCell"/>
</dbReference>
<keyword evidence="11 14" id="KW-0739">Sodium transport</keyword>
<evidence type="ECO:0000256" key="10">
    <source>
        <dbReference type="ARBA" id="ARBA00023136"/>
    </source>
</evidence>
<gene>
    <name evidence="15" type="ORF">SAMN06296416_11197</name>
</gene>
<feature type="transmembrane region" description="Helical" evidence="14">
    <location>
        <begin position="7"/>
        <end position="27"/>
    </location>
</feature>
<feature type="transmembrane region" description="Helical" evidence="14">
    <location>
        <begin position="189"/>
        <end position="207"/>
    </location>
</feature>
<organism evidence="15 16">
    <name type="scientific">Pseudoxanthomonas wuyuanensis</name>
    <dbReference type="NCBI Taxonomy" id="1073196"/>
    <lineage>
        <taxon>Bacteria</taxon>
        <taxon>Pseudomonadati</taxon>
        <taxon>Pseudomonadota</taxon>
        <taxon>Gammaproteobacteria</taxon>
        <taxon>Lysobacterales</taxon>
        <taxon>Lysobacteraceae</taxon>
        <taxon>Pseudoxanthomonas</taxon>
    </lineage>
</organism>
<keyword evidence="3 14" id="KW-0813">Transport</keyword>
<dbReference type="PROSITE" id="PS00456">
    <property type="entry name" value="NA_SOLUT_SYMP_1"/>
    <property type="match status" value="1"/>
</dbReference>
<feature type="transmembrane region" description="Helical" evidence="14">
    <location>
        <begin position="493"/>
        <end position="515"/>
    </location>
</feature>
<keyword evidence="5 14" id="KW-0812">Transmembrane</keyword>
<evidence type="ECO:0000256" key="13">
    <source>
        <dbReference type="RuleBase" id="RU362091"/>
    </source>
</evidence>
<evidence type="ECO:0000256" key="1">
    <source>
        <dbReference type="ARBA" id="ARBA00004651"/>
    </source>
</evidence>
<evidence type="ECO:0000256" key="8">
    <source>
        <dbReference type="ARBA" id="ARBA00023053"/>
    </source>
</evidence>
<feature type="transmembrane region" description="Helical" evidence="14">
    <location>
        <begin position="160"/>
        <end position="182"/>
    </location>
</feature>
<dbReference type="OrthoDB" id="9789704at2"/>
<evidence type="ECO:0000256" key="2">
    <source>
        <dbReference type="ARBA" id="ARBA00006434"/>
    </source>
</evidence>
<dbReference type="CDD" id="cd11475">
    <property type="entry name" value="SLC5sbd_PutP"/>
    <property type="match status" value="1"/>
</dbReference>
<evidence type="ECO:0000256" key="12">
    <source>
        <dbReference type="ARBA" id="ARBA00033708"/>
    </source>
</evidence>
<dbReference type="InterPro" id="IPR038377">
    <property type="entry name" value="Na/Glc_symporter_sf"/>
</dbReference>
<dbReference type="PROSITE" id="PS00457">
    <property type="entry name" value="NA_SOLUT_SYMP_2"/>
    <property type="match status" value="1"/>
</dbReference>
<feature type="transmembrane region" description="Helical" evidence="14">
    <location>
        <begin position="429"/>
        <end position="446"/>
    </location>
</feature>
<evidence type="ECO:0000313" key="16">
    <source>
        <dbReference type="Proteomes" id="UP000219374"/>
    </source>
</evidence>
<dbReference type="Pfam" id="PF00474">
    <property type="entry name" value="SSF"/>
    <property type="match status" value="1"/>
</dbReference>
<keyword evidence="14" id="KW-0029">Amino-acid transport</keyword>
<dbReference type="Gene3D" id="1.20.1730.10">
    <property type="entry name" value="Sodium/glucose cotransporter"/>
    <property type="match status" value="1"/>
</dbReference>
<keyword evidence="16" id="KW-1185">Reference proteome</keyword>
<dbReference type="EMBL" id="OCND01000011">
    <property type="protein sequence ID" value="SOD56964.1"/>
    <property type="molecule type" value="Genomic_DNA"/>
</dbReference>
<dbReference type="NCBIfam" id="TIGR00813">
    <property type="entry name" value="sss"/>
    <property type="match status" value="1"/>
</dbReference>
<dbReference type="GO" id="GO:0031402">
    <property type="term" value="F:sodium ion binding"/>
    <property type="evidence" value="ECO:0007669"/>
    <property type="project" value="UniProtKB-UniRule"/>
</dbReference>
<dbReference type="GO" id="GO:0015193">
    <property type="term" value="F:L-proline transmembrane transporter activity"/>
    <property type="evidence" value="ECO:0007669"/>
    <property type="project" value="TreeGrafter"/>
</dbReference>
<sequence>MTASIPLLVTFAAYLLLMIGIGLWAFFRTRTFDDYILGGRSLGSYVTALSAGASDMSGWLLMGLPGALYATGLAEAWIAIGLTIGAWLNWRFVAGPLRVYTERSRNALTLPDYFTHRFADDWRILRLISALVILVFFAVYCASGIVAGARLFESVFGVPYAYALWLGAAATILYTLVGGFLAVSWTDTVQATLMIFALLLVPVMVVVSNGGLDSSFELIRQVDPSRLQWVGAGGVIGVISAAAWGLGYFGQPHILARFMAADSLKTIPQARRIGMTWMILCLGGAISVGLFGIGYYQANPQSAGMVNANSERVFIALAEQLFNPWVAGVLLSAILAAVMSTLSCQLLVCSSALTEDFYKGFIRKQAGQTELVWVGRAMVLAVALVAIVIAWDPESRVLGLVSYAWAGFGAAFGPVVLLSLFWRRMTRNGALAGVVAGALVVVLWKVSGNVLAAWQAAGDALVVWKLAGRTAIDWGMTGNQLYASVPEGIRQALALYEIVPGFVAAALAVVAVSLLGRAPPAQVQATHDEVRAELRANGY</sequence>